<protein>
    <submittedName>
        <fullName evidence="2">Uncharacterized protein</fullName>
    </submittedName>
</protein>
<keyword evidence="3" id="KW-1185">Reference proteome</keyword>
<feature type="region of interest" description="Disordered" evidence="1">
    <location>
        <begin position="29"/>
        <end position="48"/>
    </location>
</feature>
<feature type="compositionally biased region" description="Low complexity" evidence="1">
    <location>
        <begin position="13"/>
        <end position="23"/>
    </location>
</feature>
<evidence type="ECO:0000256" key="1">
    <source>
        <dbReference type="SAM" id="MobiDB-lite"/>
    </source>
</evidence>
<gene>
    <name evidence="2" type="ORF">CUMW_226610</name>
</gene>
<evidence type="ECO:0000313" key="3">
    <source>
        <dbReference type="Proteomes" id="UP000236630"/>
    </source>
</evidence>
<dbReference type="EMBL" id="BDQV01000358">
    <property type="protein sequence ID" value="GAY63566.1"/>
    <property type="molecule type" value="Genomic_DNA"/>
</dbReference>
<proteinExistence type="predicted"/>
<dbReference type="Proteomes" id="UP000236630">
    <property type="component" value="Unassembled WGS sequence"/>
</dbReference>
<name>A0A2H5QG21_CITUN</name>
<reference evidence="2 3" key="1">
    <citation type="journal article" date="2017" name="Front. Genet.">
        <title>Draft sequencing of the heterozygous diploid genome of Satsuma (Citrus unshiu Marc.) using a hybrid assembly approach.</title>
        <authorList>
            <person name="Shimizu T."/>
            <person name="Tanizawa Y."/>
            <person name="Mochizuki T."/>
            <person name="Nagasaki H."/>
            <person name="Yoshioka T."/>
            <person name="Toyoda A."/>
            <person name="Fujiyama A."/>
            <person name="Kaminuma E."/>
            <person name="Nakamura Y."/>
        </authorList>
    </citation>
    <scope>NUCLEOTIDE SEQUENCE [LARGE SCALE GENOMIC DNA]</scope>
    <source>
        <strain evidence="3">cv. Miyagawa wase</strain>
    </source>
</reference>
<evidence type="ECO:0000313" key="2">
    <source>
        <dbReference type="EMBL" id="GAY63566.1"/>
    </source>
</evidence>
<sequence>MAVSFNINQHCQASSSSPSPFASFPPSFASPSFSSTSSPSSSSSPPSLSLSLKEMAVYYCGKSCLQMKPLTTLTSVESLVKEAKALYSKEC</sequence>
<feature type="compositionally biased region" description="Polar residues" evidence="1">
    <location>
        <begin position="1"/>
        <end position="12"/>
    </location>
</feature>
<organism evidence="2 3">
    <name type="scientific">Citrus unshiu</name>
    <name type="common">Satsuma mandarin</name>
    <name type="synonym">Citrus nobilis var. unshiu</name>
    <dbReference type="NCBI Taxonomy" id="55188"/>
    <lineage>
        <taxon>Eukaryota</taxon>
        <taxon>Viridiplantae</taxon>
        <taxon>Streptophyta</taxon>
        <taxon>Embryophyta</taxon>
        <taxon>Tracheophyta</taxon>
        <taxon>Spermatophyta</taxon>
        <taxon>Magnoliopsida</taxon>
        <taxon>eudicotyledons</taxon>
        <taxon>Gunneridae</taxon>
        <taxon>Pentapetalae</taxon>
        <taxon>rosids</taxon>
        <taxon>malvids</taxon>
        <taxon>Sapindales</taxon>
        <taxon>Rutaceae</taxon>
        <taxon>Aurantioideae</taxon>
        <taxon>Citrus</taxon>
    </lineage>
</organism>
<accession>A0A2H5QG21</accession>
<dbReference type="AlphaFoldDB" id="A0A2H5QG21"/>
<feature type="region of interest" description="Disordered" evidence="1">
    <location>
        <begin position="1"/>
        <end position="23"/>
    </location>
</feature>
<comment type="caution">
    <text evidence="2">The sequence shown here is derived from an EMBL/GenBank/DDBJ whole genome shotgun (WGS) entry which is preliminary data.</text>
</comment>